<evidence type="ECO:0000313" key="1">
    <source>
        <dbReference type="EMBL" id="GMR29921.1"/>
    </source>
</evidence>
<evidence type="ECO:0000313" key="2">
    <source>
        <dbReference type="Proteomes" id="UP001328107"/>
    </source>
</evidence>
<organism evidence="1 2">
    <name type="scientific">Pristionchus mayeri</name>
    <dbReference type="NCBI Taxonomy" id="1317129"/>
    <lineage>
        <taxon>Eukaryota</taxon>
        <taxon>Metazoa</taxon>
        <taxon>Ecdysozoa</taxon>
        <taxon>Nematoda</taxon>
        <taxon>Chromadorea</taxon>
        <taxon>Rhabditida</taxon>
        <taxon>Rhabditina</taxon>
        <taxon>Diplogasteromorpha</taxon>
        <taxon>Diplogasteroidea</taxon>
        <taxon>Neodiplogasteridae</taxon>
        <taxon>Pristionchus</taxon>
    </lineage>
</organism>
<dbReference type="EMBL" id="BTRK01000001">
    <property type="protein sequence ID" value="GMR29921.1"/>
    <property type="molecule type" value="Genomic_DNA"/>
</dbReference>
<comment type="caution">
    <text evidence="1">The sequence shown here is derived from an EMBL/GenBank/DDBJ whole genome shotgun (WGS) entry which is preliminary data.</text>
</comment>
<gene>
    <name evidence="1" type="ORF">PMAYCL1PPCAC_00116</name>
</gene>
<dbReference type="Proteomes" id="UP001328107">
    <property type="component" value="Unassembled WGS sequence"/>
</dbReference>
<proteinExistence type="predicted"/>
<protein>
    <submittedName>
        <fullName evidence="1">Uncharacterized protein</fullName>
    </submittedName>
</protein>
<name>A0AAN4YZW9_9BILA</name>
<feature type="non-terminal residue" evidence="1">
    <location>
        <position position="1"/>
    </location>
</feature>
<dbReference type="AlphaFoldDB" id="A0AAN4YZW9"/>
<reference evidence="2" key="1">
    <citation type="submission" date="2022-10" db="EMBL/GenBank/DDBJ databases">
        <title>Genome assembly of Pristionchus species.</title>
        <authorList>
            <person name="Yoshida K."/>
            <person name="Sommer R.J."/>
        </authorList>
    </citation>
    <scope>NUCLEOTIDE SEQUENCE [LARGE SCALE GENOMIC DNA]</scope>
    <source>
        <strain evidence="2">RS5460</strain>
    </source>
</reference>
<feature type="non-terminal residue" evidence="1">
    <location>
        <position position="181"/>
    </location>
</feature>
<sequence>PLRHFTKQNVTVAVNVGMATTEMKRSKRAAGELNKQIMDALMNSVQQWTESGDIGVRFIWYSDAPKQSLLFDTWPDAMNNMEESYHPRTVTNTNQTLATQALQLTEDSDSLMLVVPESTAYSEQDVMKKDSLGAGNILNMIDKEKVIIFAPNMERSSVEKAYNLTSTPLVITNPDDLTDSI</sequence>
<keyword evidence="2" id="KW-1185">Reference proteome</keyword>
<accession>A0AAN4YZW9</accession>